<dbReference type="EMBL" id="CBSX010000127">
    <property type="protein sequence ID" value="CDH06125.1"/>
    <property type="molecule type" value="Genomic_DNA"/>
</dbReference>
<proteinExistence type="inferred from homology"/>
<keyword evidence="3" id="KW-0540">Nuclease</keyword>
<comment type="caution">
    <text evidence="9">The sequence shown here is derived from an EMBL/GenBank/DDBJ whole genome shotgun (WGS) entry which is preliminary data.</text>
</comment>
<organism evidence="9">
    <name type="scientific">Xenorhabdus bovienii str. oregonense</name>
    <dbReference type="NCBI Taxonomy" id="1398202"/>
    <lineage>
        <taxon>Bacteria</taxon>
        <taxon>Pseudomonadati</taxon>
        <taxon>Pseudomonadota</taxon>
        <taxon>Gammaproteobacteria</taxon>
        <taxon>Enterobacterales</taxon>
        <taxon>Morganellaceae</taxon>
        <taxon>Xenorhabdus</taxon>
    </lineage>
</organism>
<evidence type="ECO:0000256" key="1">
    <source>
        <dbReference type="ARBA" id="ARBA00001946"/>
    </source>
</evidence>
<keyword evidence="4" id="KW-0479">Metal-binding</keyword>
<dbReference type="RefSeq" id="WP_038185324.1">
    <property type="nucleotide sequence ID" value="NZ_CAWLUU010000184.1"/>
</dbReference>
<dbReference type="SUPFAM" id="SSF88723">
    <property type="entry name" value="PIN domain-like"/>
    <property type="match status" value="1"/>
</dbReference>
<dbReference type="Gene3D" id="3.40.50.1010">
    <property type="entry name" value="5'-nuclease"/>
    <property type="match status" value="1"/>
</dbReference>
<evidence type="ECO:0000256" key="5">
    <source>
        <dbReference type="ARBA" id="ARBA00022801"/>
    </source>
</evidence>
<dbReference type="InterPro" id="IPR029060">
    <property type="entry name" value="PIN-like_dom_sf"/>
</dbReference>
<evidence type="ECO:0000256" key="4">
    <source>
        <dbReference type="ARBA" id="ARBA00022723"/>
    </source>
</evidence>
<reference evidence="9" key="1">
    <citation type="submission" date="2013-07" db="EMBL/GenBank/DDBJ databases">
        <title>Sub-species coevolution in mutualistic symbiosis.</title>
        <authorList>
            <person name="Murfin K."/>
            <person name="Klassen J."/>
            <person name="Lee M."/>
            <person name="Forst S."/>
            <person name="Stock P."/>
            <person name="Goodrich-Blair H."/>
        </authorList>
    </citation>
    <scope>NUCLEOTIDE SEQUENCE [LARGE SCALE GENOMIC DNA]</scope>
    <source>
        <strain evidence="9">Oregonense</strain>
    </source>
</reference>
<dbReference type="GO" id="GO:0004518">
    <property type="term" value="F:nuclease activity"/>
    <property type="evidence" value="ECO:0007669"/>
    <property type="project" value="UniProtKB-KW"/>
</dbReference>
<dbReference type="Pfam" id="PF01850">
    <property type="entry name" value="PIN"/>
    <property type="match status" value="1"/>
</dbReference>
<keyword evidence="2" id="KW-1277">Toxin-antitoxin system</keyword>
<comment type="cofactor">
    <cofactor evidence="1">
        <name>Mg(2+)</name>
        <dbReference type="ChEBI" id="CHEBI:18420"/>
    </cofactor>
</comment>
<evidence type="ECO:0000259" key="8">
    <source>
        <dbReference type="Pfam" id="PF01850"/>
    </source>
</evidence>
<dbReference type="GO" id="GO:0016787">
    <property type="term" value="F:hydrolase activity"/>
    <property type="evidence" value="ECO:0007669"/>
    <property type="project" value="UniProtKB-KW"/>
</dbReference>
<evidence type="ECO:0000256" key="2">
    <source>
        <dbReference type="ARBA" id="ARBA00022649"/>
    </source>
</evidence>
<dbReference type="InterPro" id="IPR050556">
    <property type="entry name" value="Type_II_TA_system_RNase"/>
</dbReference>
<dbReference type="InterPro" id="IPR002716">
    <property type="entry name" value="PIN_dom"/>
</dbReference>
<comment type="similarity">
    <text evidence="7">Belongs to the PINc/VapC protein family.</text>
</comment>
<evidence type="ECO:0000256" key="3">
    <source>
        <dbReference type="ARBA" id="ARBA00022722"/>
    </source>
</evidence>
<protein>
    <submittedName>
        <fullName evidence="9">VapC-like protein (VapBC toxin-antitoxin system)</fullName>
    </submittedName>
</protein>
<dbReference type="Proteomes" id="UP000028483">
    <property type="component" value="Unassembled WGS sequence"/>
</dbReference>
<dbReference type="AlphaFoldDB" id="A0A077P4X4"/>
<dbReference type="PANTHER" id="PTHR33653">
    <property type="entry name" value="RIBONUCLEASE VAPC2"/>
    <property type="match status" value="1"/>
</dbReference>
<evidence type="ECO:0000256" key="6">
    <source>
        <dbReference type="ARBA" id="ARBA00022842"/>
    </source>
</evidence>
<dbReference type="PANTHER" id="PTHR33653:SF1">
    <property type="entry name" value="RIBONUCLEASE VAPC2"/>
    <property type="match status" value="1"/>
</dbReference>
<gene>
    <name evidence="9" type="ORF">XBO1_2120007</name>
</gene>
<evidence type="ECO:0000256" key="7">
    <source>
        <dbReference type="ARBA" id="ARBA00038093"/>
    </source>
</evidence>
<keyword evidence="6" id="KW-0460">Magnesium</keyword>
<name>A0A077P4X4_XENBV</name>
<evidence type="ECO:0000313" key="9">
    <source>
        <dbReference type="EMBL" id="CDH06125.1"/>
    </source>
</evidence>
<dbReference type="CDD" id="cd18740">
    <property type="entry name" value="PIN_VapC4-5_FitB-like"/>
    <property type="match status" value="1"/>
</dbReference>
<accession>A0A077P4X4</accession>
<dbReference type="HOGENOM" id="CLU_118482_5_3_6"/>
<keyword evidence="5" id="KW-0378">Hydrolase</keyword>
<feature type="domain" description="PIN" evidence="8">
    <location>
        <begin position="2"/>
        <end position="117"/>
    </location>
</feature>
<sequence>MYMLDTNTVSYIFRQNPTVLAKLKTVPPSKICISSITEAELRYGIAKRQNKALEKMVNTFIESVTVHEWDSEVAKIYGELRADMEKTGRVMGTMDQLIAAHAVSKGLVIVTNDAAFVMVNGLLVEDWTKEACR</sequence>
<dbReference type="GO" id="GO:0046872">
    <property type="term" value="F:metal ion binding"/>
    <property type="evidence" value="ECO:0007669"/>
    <property type="project" value="UniProtKB-KW"/>
</dbReference>